<dbReference type="Proteomes" id="UP000516957">
    <property type="component" value="Unassembled WGS sequence"/>
</dbReference>
<dbReference type="Pfam" id="PF01510">
    <property type="entry name" value="Amidase_2"/>
    <property type="match status" value="1"/>
</dbReference>
<dbReference type="SUPFAM" id="SSF55846">
    <property type="entry name" value="N-acetylmuramoyl-L-alanine amidase-like"/>
    <property type="match status" value="1"/>
</dbReference>
<dbReference type="InterPro" id="IPR028994">
    <property type="entry name" value="Integrin_alpha_N"/>
</dbReference>
<dbReference type="RefSeq" id="WP_179613954.1">
    <property type="nucleotide sequence ID" value="NZ_CP059163.1"/>
</dbReference>
<name>A0A7Y9JQT3_9ACTN</name>
<dbReference type="GO" id="GO:0008270">
    <property type="term" value="F:zinc ion binding"/>
    <property type="evidence" value="ECO:0007669"/>
    <property type="project" value="InterPro"/>
</dbReference>
<dbReference type="InterPro" id="IPR013517">
    <property type="entry name" value="FG-GAP"/>
</dbReference>
<evidence type="ECO:0008006" key="8">
    <source>
        <dbReference type="Google" id="ProtNLM"/>
    </source>
</evidence>
<dbReference type="Pfam" id="PF13517">
    <property type="entry name" value="FG-GAP_3"/>
    <property type="match status" value="2"/>
</dbReference>
<dbReference type="SMART" id="SM00701">
    <property type="entry name" value="PGRP"/>
    <property type="match status" value="1"/>
</dbReference>
<comment type="similarity">
    <text evidence="1">Belongs to the N-acetylmuramoyl-L-alanine amidase 2 family.</text>
</comment>
<dbReference type="Gene3D" id="3.40.80.10">
    <property type="entry name" value="Peptidoglycan recognition protein-like"/>
    <property type="match status" value="1"/>
</dbReference>
<dbReference type="CDD" id="cd06583">
    <property type="entry name" value="PGRP"/>
    <property type="match status" value="1"/>
</dbReference>
<dbReference type="EMBL" id="JACCBE010000001">
    <property type="protein sequence ID" value="NYD56004.1"/>
    <property type="molecule type" value="Genomic_DNA"/>
</dbReference>
<sequence length="941" mass="98126">MPPSRSRFVSGCQQLLVLGATVAVLAPAASVITLEVVQQPGAATAPGYDGALAAYVRSAQKTATVPTGPVEAVVEEHVLTAPGGEATTSARALAQERATVLTSRPEPVTGYGAVGVTWEPGADLDEDDIAFEVRTRTDGVWSEWAELEYHDEHAPDPTTEEGASARPGTEPMMVGEVDDVQVRSTERAGALPGDMRMAVIDPGTPEATAQERAALDTATLDGADGTGSVTALEVPAQAGEDTDVLTLQSAEVTPKPVIYSREQWGADERLRSGSPSYHEVHAGFVHHTVNANDYTKDQVPAMLRSIYAYHTKSRGWSDVGYNYLVDRFGRIWEGRAGGIDRPVVGAHTLGYNEYSFAMSAIGNFEQVRPSEAVVQAYGALFAWKLSLHGVDAASGSQRVGSRSFPAVNGHRDAGSTACPGAYLYQRLGDIRALADAAQADFSGRQLPADLVDTPHPDLLARRASDGRVFVIPTGGLSRVRKPSAVSTGWSGYDSVLLSDDVTGDGLPDALGVTASGAVDVRPGREDGFGETTRTATATEGHDLVTAVGDVDGDGLADLVGRDGDRLEILSSRGDGRFRAASSTTGWAGYDALAGSDLDGDGYADLVARRADGTMLWHRGSASGFGAAQPLAGAGSGSGWDVVSGLGDWNGDGHADLFVRRTGGHGYVLPGRGDGSVGHPLGPIKRLKGRPGLTGGADLSGDGVPDLVFLKGETLMRIVGTGKVETRAPVDTGARIRAVDLLLNVGDWDGDGFGDLVLRKQRNGVLKMRPGDGAGSFGKAVRLGRAMGDVRLLEAVGDVTGDGWPDLMGQPVGGSMMIYPGRGAAALGTPYVAHSAISASRQVGVGLWDRDGAPDSMFRQGDALVAYPGNGPGGLTDAARVDLDLRGYDVVTGIGDANLKTRADLVVRESATGYLWLLEGKASGFKSRRFLADGAGVYDLVD</sequence>
<dbReference type="InterPro" id="IPR006619">
    <property type="entry name" value="PGRP_domain_met/bac"/>
</dbReference>
<evidence type="ECO:0000259" key="5">
    <source>
        <dbReference type="SMART" id="SM00701"/>
    </source>
</evidence>
<dbReference type="AlphaFoldDB" id="A0A7Y9JQT3"/>
<dbReference type="GO" id="GO:0009253">
    <property type="term" value="P:peptidoglycan catabolic process"/>
    <property type="evidence" value="ECO:0007669"/>
    <property type="project" value="InterPro"/>
</dbReference>
<proteinExistence type="inferred from homology"/>
<accession>A0A7Y9JQT3</accession>
<dbReference type="PANTHER" id="PTHR11022">
    <property type="entry name" value="PEPTIDOGLYCAN RECOGNITION PROTEIN"/>
    <property type="match status" value="1"/>
</dbReference>
<dbReference type="Gene3D" id="2.130.10.130">
    <property type="entry name" value="Integrin alpha, N-terminal"/>
    <property type="match status" value="2"/>
</dbReference>
<dbReference type="InterPro" id="IPR036505">
    <property type="entry name" value="Amidase/PGRP_sf"/>
</dbReference>
<keyword evidence="2" id="KW-0732">Signal</keyword>
<dbReference type="SUPFAM" id="SSF69318">
    <property type="entry name" value="Integrin alpha N-terminal domain"/>
    <property type="match status" value="2"/>
</dbReference>
<dbReference type="SMART" id="SM00644">
    <property type="entry name" value="Ami_2"/>
    <property type="match status" value="1"/>
</dbReference>
<evidence type="ECO:0000313" key="6">
    <source>
        <dbReference type="EMBL" id="NYD56004.1"/>
    </source>
</evidence>
<evidence type="ECO:0000256" key="2">
    <source>
        <dbReference type="ARBA" id="ARBA00022729"/>
    </source>
</evidence>
<feature type="domain" description="Peptidoglycan recognition protein family" evidence="5">
    <location>
        <begin position="256"/>
        <end position="405"/>
    </location>
</feature>
<dbReference type="InterPro" id="IPR002502">
    <property type="entry name" value="Amidase_domain"/>
</dbReference>
<evidence type="ECO:0000256" key="1">
    <source>
        <dbReference type="ARBA" id="ARBA00007553"/>
    </source>
</evidence>
<feature type="domain" description="N-acetylmuramoyl-L-alanine amidase" evidence="4">
    <location>
        <begin position="268"/>
        <end position="420"/>
    </location>
</feature>
<comment type="caution">
    <text evidence="6">The sequence shown here is derived from an EMBL/GenBank/DDBJ whole genome shotgun (WGS) entry which is preliminary data.</text>
</comment>
<reference evidence="6 7" key="1">
    <citation type="submission" date="2020-07" db="EMBL/GenBank/DDBJ databases">
        <title>Sequencing the genomes of 1000 actinobacteria strains.</title>
        <authorList>
            <person name="Klenk H.-P."/>
        </authorList>
    </citation>
    <scope>NUCLEOTIDE SEQUENCE [LARGE SCALE GENOMIC DNA]</scope>
    <source>
        <strain evidence="6 7">DSM 18965</strain>
    </source>
</reference>
<dbReference type="InterPro" id="IPR015510">
    <property type="entry name" value="PGRP"/>
</dbReference>
<feature type="region of interest" description="Disordered" evidence="3">
    <location>
        <begin position="150"/>
        <end position="171"/>
    </location>
</feature>
<dbReference type="PANTHER" id="PTHR11022:SF41">
    <property type="entry name" value="PEPTIDOGLYCAN-RECOGNITION PROTEIN LC-RELATED"/>
    <property type="match status" value="1"/>
</dbReference>
<dbReference type="GO" id="GO:0008745">
    <property type="term" value="F:N-acetylmuramoyl-L-alanine amidase activity"/>
    <property type="evidence" value="ECO:0007669"/>
    <property type="project" value="InterPro"/>
</dbReference>
<keyword evidence="7" id="KW-1185">Reference proteome</keyword>
<evidence type="ECO:0000259" key="4">
    <source>
        <dbReference type="SMART" id="SM00644"/>
    </source>
</evidence>
<evidence type="ECO:0000256" key="3">
    <source>
        <dbReference type="SAM" id="MobiDB-lite"/>
    </source>
</evidence>
<evidence type="ECO:0000313" key="7">
    <source>
        <dbReference type="Proteomes" id="UP000516957"/>
    </source>
</evidence>
<protein>
    <recommendedName>
        <fullName evidence="8">N-acetylmuramoyl-L-alanine amidase</fullName>
    </recommendedName>
</protein>
<organism evidence="6 7">
    <name type="scientific">Nocardioides marinisabuli</name>
    <dbReference type="NCBI Taxonomy" id="419476"/>
    <lineage>
        <taxon>Bacteria</taxon>
        <taxon>Bacillati</taxon>
        <taxon>Actinomycetota</taxon>
        <taxon>Actinomycetes</taxon>
        <taxon>Propionibacteriales</taxon>
        <taxon>Nocardioidaceae</taxon>
        <taxon>Nocardioides</taxon>
    </lineage>
</organism>
<gene>
    <name evidence="6" type="ORF">BKA08_000242</name>
</gene>